<dbReference type="GO" id="GO:0004366">
    <property type="term" value="F:glycerol-3-phosphate O-acyltransferase activity"/>
    <property type="evidence" value="ECO:0007669"/>
    <property type="project" value="UniProtKB-EC"/>
</dbReference>
<dbReference type="Pfam" id="PF01553">
    <property type="entry name" value="Acyltransferase"/>
    <property type="match status" value="1"/>
</dbReference>
<evidence type="ECO:0000256" key="3">
    <source>
        <dbReference type="ARBA" id="ARBA00013113"/>
    </source>
</evidence>
<evidence type="ECO:0000256" key="1">
    <source>
        <dbReference type="ARBA" id="ARBA00004184"/>
    </source>
</evidence>
<dbReference type="SMART" id="SM00563">
    <property type="entry name" value="PlsC"/>
    <property type="match status" value="1"/>
</dbReference>
<dbReference type="InterPro" id="IPR022284">
    <property type="entry name" value="GPAT/DHAPAT"/>
</dbReference>
<reference evidence="8 9" key="1">
    <citation type="submission" date="2016-10" db="EMBL/GenBank/DDBJ databases">
        <authorList>
            <person name="de Groot N.N."/>
        </authorList>
    </citation>
    <scope>NUCLEOTIDE SEQUENCE [LARGE SCALE GENOMIC DNA]</scope>
    <source>
        <strain evidence="8 9">DSM 16213</strain>
    </source>
</reference>
<dbReference type="PANTHER" id="PTHR12563:SF17">
    <property type="entry name" value="DIHYDROXYACETONE PHOSPHATE ACYLTRANSFERASE"/>
    <property type="match status" value="1"/>
</dbReference>
<evidence type="ECO:0000313" key="9">
    <source>
        <dbReference type="Proteomes" id="UP000199585"/>
    </source>
</evidence>
<protein>
    <recommendedName>
        <fullName evidence="4">Glycerol-3-phosphate acyltransferase</fullName>
        <ecNumber evidence="3">2.3.1.15</ecNumber>
    </recommendedName>
</protein>
<evidence type="ECO:0000256" key="2">
    <source>
        <dbReference type="ARBA" id="ARBA00004765"/>
    </source>
</evidence>
<comment type="subcellular location">
    <subcellularLocation>
        <location evidence="1">Endomembrane system</location>
        <topology evidence="1">Peripheral membrane protein</topology>
    </subcellularLocation>
</comment>
<name>A0A1H8DFW8_9RHOB</name>
<dbReference type="STRING" id="245187.SAMN04488003_108122"/>
<accession>A0A1H8DFW8</accession>
<dbReference type="PANTHER" id="PTHR12563">
    <property type="entry name" value="GLYCEROL-3-PHOSPHATE ACYLTRANSFERASE"/>
    <property type="match status" value="1"/>
</dbReference>
<evidence type="ECO:0000256" key="5">
    <source>
        <dbReference type="ARBA" id="ARBA00048427"/>
    </source>
</evidence>
<gene>
    <name evidence="8" type="ORF">SAMN04488003_108122</name>
</gene>
<organism evidence="8 9">
    <name type="scientific">Loktanella fryxellensis</name>
    <dbReference type="NCBI Taxonomy" id="245187"/>
    <lineage>
        <taxon>Bacteria</taxon>
        <taxon>Pseudomonadati</taxon>
        <taxon>Pseudomonadota</taxon>
        <taxon>Alphaproteobacteria</taxon>
        <taxon>Rhodobacterales</taxon>
        <taxon>Roseobacteraceae</taxon>
        <taxon>Loktanella</taxon>
    </lineage>
</organism>
<evidence type="ECO:0000256" key="4">
    <source>
        <dbReference type="ARBA" id="ARBA00013432"/>
    </source>
</evidence>
<evidence type="ECO:0000256" key="6">
    <source>
        <dbReference type="SAM" id="Phobius"/>
    </source>
</evidence>
<feature type="domain" description="Phospholipid/glycerol acyltransferase" evidence="7">
    <location>
        <begin position="189"/>
        <end position="312"/>
    </location>
</feature>
<dbReference type="AlphaFoldDB" id="A0A1H8DFW8"/>
<proteinExistence type="predicted"/>
<dbReference type="Pfam" id="PF19277">
    <property type="entry name" value="GPAT_C"/>
    <property type="match status" value="1"/>
</dbReference>
<dbReference type="InterPro" id="IPR045520">
    <property type="entry name" value="GPAT/DHAPAT_C"/>
</dbReference>
<dbReference type="EMBL" id="FOCI01000008">
    <property type="protein sequence ID" value="SEN05694.1"/>
    <property type="molecule type" value="Genomic_DNA"/>
</dbReference>
<dbReference type="Proteomes" id="UP000199585">
    <property type="component" value="Unassembled WGS sequence"/>
</dbReference>
<evidence type="ECO:0000259" key="7">
    <source>
        <dbReference type="SMART" id="SM00563"/>
    </source>
</evidence>
<keyword evidence="6" id="KW-0472">Membrane</keyword>
<keyword evidence="8" id="KW-0012">Acyltransferase</keyword>
<dbReference type="GO" id="GO:0016024">
    <property type="term" value="P:CDP-diacylglycerol biosynthetic process"/>
    <property type="evidence" value="ECO:0007669"/>
    <property type="project" value="UniProtKB-UniPathway"/>
</dbReference>
<dbReference type="SUPFAM" id="SSF69593">
    <property type="entry name" value="Glycerol-3-phosphate (1)-acyltransferase"/>
    <property type="match status" value="1"/>
</dbReference>
<dbReference type="EC" id="2.3.1.15" evidence="3"/>
<sequence length="509" mass="56695">MGYAIFCTAVKVPQCGIGTIAVRSAGIYGCGQTCHVPAMTHPVILPLWAFVLIVLFAGVTFASHFLFPSVRWFFRKRAERVIARVNTRLARPIEPFKLARRYDMIQRLIYDPTVTQAIVDHARANNVPENVAFEKAKSYAREIVPGFSAIAYFSVGMRLARYLSNSLYRVRIATYPRQELAELDPNATIVFIMNHRSNMDYVLVTYLVSRAGTLSYAVGEWARVWPLSGLIRMLGAYFIRRRSRGDLYRGVLARYVQMATDAGVTQAMFPEGGLSVTGAVKPPKLGLLNYIVSNYRPGGRDVIFIPVALNYDRVIEDRFLINADKRGNRRFRPPTLTVVRAVGVHLWARITGRFDGFGTASVGFGHPLELSLFLKDRGPLDGDPTSLVAEELMARVRQVVPVLSVPLVARLLLRHDALTQASLLGHMTACLDALRSREMPLPQRPAAQLLDEALLRLSDRGLIAVTPDRILVTDTGRDVLAYYANSIAHHFDETPMQVLSAPVLSKSVT</sequence>
<dbReference type="GO" id="GO:0012505">
    <property type="term" value="C:endomembrane system"/>
    <property type="evidence" value="ECO:0007669"/>
    <property type="project" value="UniProtKB-SubCell"/>
</dbReference>
<dbReference type="UniPathway" id="UPA00557">
    <property type="reaction ID" value="UER00612"/>
</dbReference>
<keyword evidence="6" id="KW-1133">Transmembrane helix</keyword>
<keyword evidence="6" id="KW-0812">Transmembrane</keyword>
<evidence type="ECO:0000313" key="8">
    <source>
        <dbReference type="EMBL" id="SEN05694.1"/>
    </source>
</evidence>
<keyword evidence="8" id="KW-0808">Transferase</keyword>
<comment type="pathway">
    <text evidence="2">Phospholipid metabolism; CDP-diacylglycerol biosynthesis; CDP-diacylglycerol from sn-glycerol 3-phosphate: step 1/3.</text>
</comment>
<dbReference type="InterPro" id="IPR002123">
    <property type="entry name" value="Plipid/glycerol_acylTrfase"/>
</dbReference>
<keyword evidence="9" id="KW-1185">Reference proteome</keyword>
<comment type="catalytic activity">
    <reaction evidence="5">
        <text>sn-glycerol 3-phosphate + an acyl-CoA = a 1-acyl-sn-glycero-3-phosphate + CoA</text>
        <dbReference type="Rhea" id="RHEA:15325"/>
        <dbReference type="ChEBI" id="CHEBI:57287"/>
        <dbReference type="ChEBI" id="CHEBI:57597"/>
        <dbReference type="ChEBI" id="CHEBI:57970"/>
        <dbReference type="ChEBI" id="CHEBI:58342"/>
        <dbReference type="EC" id="2.3.1.15"/>
    </reaction>
</comment>
<feature type="transmembrane region" description="Helical" evidence="6">
    <location>
        <begin position="47"/>
        <end position="67"/>
    </location>
</feature>